<keyword evidence="5 9" id="KW-0812">Transmembrane</keyword>
<feature type="transmembrane region" description="Helical" evidence="9">
    <location>
        <begin position="86"/>
        <end position="104"/>
    </location>
</feature>
<dbReference type="PROSITE" id="PS50850">
    <property type="entry name" value="MFS"/>
    <property type="match status" value="1"/>
</dbReference>
<dbReference type="EMBL" id="JAVRBK010000008">
    <property type="protein sequence ID" value="KAK5640285.1"/>
    <property type="molecule type" value="Genomic_DNA"/>
</dbReference>
<keyword evidence="12" id="KW-1185">Reference proteome</keyword>
<protein>
    <recommendedName>
        <fullName evidence="10">Major facilitator superfamily (MFS) profile domain-containing protein</fullName>
    </recommendedName>
</protein>
<evidence type="ECO:0000313" key="11">
    <source>
        <dbReference type="EMBL" id="KAK5640285.1"/>
    </source>
</evidence>
<feature type="transmembrane region" description="Helical" evidence="9">
    <location>
        <begin position="375"/>
        <end position="394"/>
    </location>
</feature>
<dbReference type="InterPro" id="IPR003663">
    <property type="entry name" value="Sugar/inositol_transpt"/>
</dbReference>
<comment type="caution">
    <text evidence="11">The sequence shown here is derived from an EMBL/GenBank/DDBJ whole genome shotgun (WGS) entry which is preliminary data.</text>
</comment>
<keyword evidence="4" id="KW-0762">Sugar transport</keyword>
<feature type="transmembrane region" description="Helical" evidence="9">
    <location>
        <begin position="313"/>
        <end position="334"/>
    </location>
</feature>
<dbReference type="InterPro" id="IPR036259">
    <property type="entry name" value="MFS_trans_sf"/>
</dbReference>
<feature type="transmembrane region" description="Helical" evidence="9">
    <location>
        <begin position="110"/>
        <end position="128"/>
    </location>
</feature>
<proteinExistence type="predicted"/>
<evidence type="ECO:0000256" key="3">
    <source>
        <dbReference type="ARBA" id="ARBA00022475"/>
    </source>
</evidence>
<evidence type="ECO:0000256" key="9">
    <source>
        <dbReference type="SAM" id="Phobius"/>
    </source>
</evidence>
<dbReference type="GO" id="GO:0022857">
    <property type="term" value="F:transmembrane transporter activity"/>
    <property type="evidence" value="ECO:0007669"/>
    <property type="project" value="InterPro"/>
</dbReference>
<feature type="transmembrane region" description="Helical" evidence="9">
    <location>
        <begin position="52"/>
        <end position="74"/>
    </location>
</feature>
<evidence type="ECO:0000259" key="10">
    <source>
        <dbReference type="PROSITE" id="PS50850"/>
    </source>
</evidence>
<keyword evidence="2" id="KW-0813">Transport</keyword>
<feature type="domain" description="Major facilitator superfamily (MFS) profile" evidence="10">
    <location>
        <begin position="1"/>
        <end position="438"/>
    </location>
</feature>
<feature type="transmembrane region" description="Helical" evidence="9">
    <location>
        <begin position="248"/>
        <end position="274"/>
    </location>
</feature>
<dbReference type="FunFam" id="1.20.1250.20:FF:000218">
    <property type="entry name" value="facilitated trehalose transporter Tret1"/>
    <property type="match status" value="1"/>
</dbReference>
<reference evidence="11 12" key="1">
    <citation type="journal article" date="2024" name="Insects">
        <title>An Improved Chromosome-Level Genome Assembly of the Firefly Pyrocoelia pectoralis.</title>
        <authorList>
            <person name="Fu X."/>
            <person name="Meyer-Rochow V.B."/>
            <person name="Ballantyne L."/>
            <person name="Zhu X."/>
        </authorList>
    </citation>
    <scope>NUCLEOTIDE SEQUENCE [LARGE SCALE GENOMIC DNA]</scope>
    <source>
        <strain evidence="11">XCY_ONT2</strain>
    </source>
</reference>
<dbReference type="PANTHER" id="PTHR48021:SF46">
    <property type="entry name" value="MAJOR FACILITATOR SUPERFAMILY (MFS) PROFILE DOMAIN-CONTAINING PROTEIN"/>
    <property type="match status" value="1"/>
</dbReference>
<dbReference type="Pfam" id="PF00083">
    <property type="entry name" value="Sugar_tr"/>
    <property type="match status" value="1"/>
</dbReference>
<dbReference type="PANTHER" id="PTHR48021">
    <property type="match status" value="1"/>
</dbReference>
<dbReference type="InterPro" id="IPR005828">
    <property type="entry name" value="MFS_sugar_transport-like"/>
</dbReference>
<feature type="transmembrane region" description="Helical" evidence="9">
    <location>
        <begin position="346"/>
        <end position="363"/>
    </location>
</feature>
<dbReference type="InterPro" id="IPR020846">
    <property type="entry name" value="MFS_dom"/>
</dbReference>
<feature type="transmembrane region" description="Helical" evidence="9">
    <location>
        <begin position="414"/>
        <end position="434"/>
    </location>
</feature>
<dbReference type="PROSITE" id="PS00217">
    <property type="entry name" value="SUGAR_TRANSPORT_2"/>
    <property type="match status" value="1"/>
</dbReference>
<keyword evidence="7 9" id="KW-0472">Membrane</keyword>
<accession>A0AAN7V0D4</accession>
<evidence type="ECO:0000256" key="7">
    <source>
        <dbReference type="ARBA" id="ARBA00023136"/>
    </source>
</evidence>
<dbReference type="Proteomes" id="UP001329430">
    <property type="component" value="Chromosome 8"/>
</dbReference>
<evidence type="ECO:0000256" key="4">
    <source>
        <dbReference type="ARBA" id="ARBA00022597"/>
    </source>
</evidence>
<dbReference type="PROSITE" id="PS51257">
    <property type="entry name" value="PROKAR_LIPOPROTEIN"/>
    <property type="match status" value="1"/>
</dbReference>
<name>A0AAN7V0D4_9COLE</name>
<keyword evidence="8" id="KW-0325">Glycoprotein</keyword>
<evidence type="ECO:0000256" key="2">
    <source>
        <dbReference type="ARBA" id="ARBA00022448"/>
    </source>
</evidence>
<evidence type="ECO:0000256" key="6">
    <source>
        <dbReference type="ARBA" id="ARBA00022989"/>
    </source>
</evidence>
<dbReference type="InterPro" id="IPR050549">
    <property type="entry name" value="MFS_Trehalose_Transporter"/>
</dbReference>
<dbReference type="AlphaFoldDB" id="A0AAN7V0D4"/>
<keyword evidence="3" id="KW-1003">Cell membrane</keyword>
<evidence type="ECO:0000256" key="1">
    <source>
        <dbReference type="ARBA" id="ARBA00004651"/>
    </source>
</evidence>
<keyword evidence="6 9" id="KW-1133">Transmembrane helix</keyword>
<feature type="transmembrane region" description="Helical" evidence="9">
    <location>
        <begin position="280"/>
        <end position="301"/>
    </location>
</feature>
<evidence type="ECO:0000256" key="8">
    <source>
        <dbReference type="ARBA" id="ARBA00023180"/>
    </source>
</evidence>
<dbReference type="InterPro" id="IPR005829">
    <property type="entry name" value="Sugar_transporter_CS"/>
</dbReference>
<organism evidence="11 12">
    <name type="scientific">Pyrocoelia pectoralis</name>
    <dbReference type="NCBI Taxonomy" id="417401"/>
    <lineage>
        <taxon>Eukaryota</taxon>
        <taxon>Metazoa</taxon>
        <taxon>Ecdysozoa</taxon>
        <taxon>Arthropoda</taxon>
        <taxon>Hexapoda</taxon>
        <taxon>Insecta</taxon>
        <taxon>Pterygota</taxon>
        <taxon>Neoptera</taxon>
        <taxon>Endopterygota</taxon>
        <taxon>Coleoptera</taxon>
        <taxon>Polyphaga</taxon>
        <taxon>Elateriformia</taxon>
        <taxon>Elateroidea</taxon>
        <taxon>Lampyridae</taxon>
        <taxon>Lampyrinae</taxon>
        <taxon>Pyrocoelia</taxon>
    </lineage>
</organism>
<feature type="transmembrane region" description="Helical" evidence="9">
    <location>
        <begin position="140"/>
        <end position="161"/>
    </location>
</feature>
<dbReference type="PRINTS" id="PR00171">
    <property type="entry name" value="SUGRTRNSPORT"/>
</dbReference>
<feature type="transmembrane region" description="Helical" evidence="9">
    <location>
        <begin position="12"/>
        <end position="32"/>
    </location>
</feature>
<dbReference type="Gene3D" id="1.20.1250.20">
    <property type="entry name" value="MFS general substrate transporter like domains"/>
    <property type="match status" value="1"/>
</dbReference>
<evidence type="ECO:0000256" key="5">
    <source>
        <dbReference type="ARBA" id="ARBA00022692"/>
    </source>
</evidence>
<dbReference type="PROSITE" id="PS00216">
    <property type="entry name" value="SUGAR_TRANSPORT_1"/>
    <property type="match status" value="1"/>
</dbReference>
<dbReference type="GO" id="GO:0005886">
    <property type="term" value="C:plasma membrane"/>
    <property type="evidence" value="ECO:0007669"/>
    <property type="project" value="UniProtKB-SubCell"/>
</dbReference>
<dbReference type="SUPFAM" id="SSF103473">
    <property type="entry name" value="MFS general substrate transporter"/>
    <property type="match status" value="1"/>
</dbReference>
<sequence>MITLKGRTLQYVALCSGSLTVLSCGFHLGWSGPYLPKLLSSESLIPVTDDEGSWIAISLLIGAFCGSGLSCLLLDGVGRRKMIMFTNLPSFVSWLIVAFAQSMWELCAARFIAGLADGIVFCAIPLYFAEIADANVRGLFVSGLTFTRLIAVLLITVLGSYLAMKTVALLVLFVPLVVFFTFLWLPDTPHYYVVRGELERARESLRKFSGRDDVEERLGEILETVVDCENSKGKWVSFLSNENSRRGICILLVLRTIQNLSGYVAFVFYLPIIFEDAKDFISPITSTTTYYTLQIAIAFISMMIIDKVGRKPLLLFSIIVVAFSLLFVGVYFVIQNICNIDLRDYSWIPLVGLCLFITGYNSGLHCMSILLVGELFPIGVKVLASTVFSMYFLLSSSLTTKFFQYTKDEFGMHVPFLTFAVVCFCGLPFVVHFVSETKDKTLEEIQTERTLMIKT</sequence>
<gene>
    <name evidence="11" type="ORF">RI129_011096</name>
</gene>
<evidence type="ECO:0000313" key="12">
    <source>
        <dbReference type="Proteomes" id="UP001329430"/>
    </source>
</evidence>
<comment type="subcellular location">
    <subcellularLocation>
        <location evidence="1">Cell membrane</location>
        <topology evidence="1">Multi-pass membrane protein</topology>
    </subcellularLocation>
</comment>
<feature type="transmembrane region" description="Helical" evidence="9">
    <location>
        <begin position="167"/>
        <end position="185"/>
    </location>
</feature>